<protein>
    <submittedName>
        <fullName evidence="1">Uncharacterized protein</fullName>
    </submittedName>
</protein>
<organism evidence="1 2">
    <name type="scientific">Paramuribaculum intestinale</name>
    <dbReference type="NCBI Taxonomy" id="2094151"/>
    <lineage>
        <taxon>Bacteria</taxon>
        <taxon>Pseudomonadati</taxon>
        <taxon>Bacteroidota</taxon>
        <taxon>Bacteroidia</taxon>
        <taxon>Bacteroidales</taxon>
        <taxon>Muribaculaceae</taxon>
        <taxon>Paramuribaculum</taxon>
    </lineage>
</organism>
<reference evidence="2" key="1">
    <citation type="submission" date="2018-02" db="EMBL/GenBank/DDBJ databases">
        <authorList>
            <person name="Clavel T."/>
            <person name="Strowig T."/>
        </authorList>
    </citation>
    <scope>NUCLEOTIDE SEQUENCE [LARGE SCALE GENOMIC DNA]</scope>
    <source>
        <strain evidence="2">DSM 100764</strain>
    </source>
</reference>
<sequence>MEKYIAVTKENREFLIRTFRTTKMAVWRALTFAERGGNSPRACKIRHLAQQRGGILMVASPAMETMHDADNFMRQYFPNGVMLECDKNTGRVDIIKDGDVVKGYDNVTIDQLSAIQAEAQAM</sequence>
<dbReference type="EMBL" id="PUBV01000006">
    <property type="protein sequence ID" value="PWB08337.1"/>
    <property type="molecule type" value="Genomic_DNA"/>
</dbReference>
<evidence type="ECO:0000313" key="2">
    <source>
        <dbReference type="Proteomes" id="UP000244925"/>
    </source>
</evidence>
<keyword evidence="2" id="KW-1185">Reference proteome</keyword>
<evidence type="ECO:0000313" key="1">
    <source>
        <dbReference type="EMBL" id="PWB08337.1"/>
    </source>
</evidence>
<dbReference type="Proteomes" id="UP000244925">
    <property type="component" value="Unassembled WGS sequence"/>
</dbReference>
<name>A0A2V1IZV8_9BACT</name>
<dbReference type="RefSeq" id="WP_107035442.1">
    <property type="nucleotide sequence ID" value="NZ_PUBV01000006.1"/>
</dbReference>
<dbReference type="AlphaFoldDB" id="A0A2V1IZV8"/>
<gene>
    <name evidence="1" type="ORF">C5O25_03980</name>
</gene>
<comment type="caution">
    <text evidence="1">The sequence shown here is derived from an EMBL/GenBank/DDBJ whole genome shotgun (WGS) entry which is preliminary data.</text>
</comment>
<accession>A0A2V1IZV8</accession>
<proteinExistence type="predicted"/>